<feature type="compositionally biased region" description="Polar residues" evidence="1">
    <location>
        <begin position="150"/>
        <end position="169"/>
    </location>
</feature>
<dbReference type="STRING" id="1777140.AWB79_01397"/>
<sequence>MSASFDGPHVTRTYQVEGNTMQMTPMTRIALALAALGALAACEKHDASAGQAAGAFNNIASQTSQKFDQAASYVGQKVDAAKQSAQQNFDSAGSMPDMSASSVAATARANLDNAASATNAAISNAASSTGAGLQSAGRKLQEWSAREGGASNTHAGASAASPSEDTSGARTEMDK</sequence>
<evidence type="ECO:0000256" key="1">
    <source>
        <dbReference type="SAM" id="MobiDB-lite"/>
    </source>
</evidence>
<gene>
    <name evidence="2" type="ORF">AWB79_01397</name>
</gene>
<dbReference type="AlphaFoldDB" id="A0A157ZUP6"/>
<organism evidence="2 3">
    <name type="scientific">Caballeronia hypogeia</name>
    <dbReference type="NCBI Taxonomy" id="1777140"/>
    <lineage>
        <taxon>Bacteria</taxon>
        <taxon>Pseudomonadati</taxon>
        <taxon>Pseudomonadota</taxon>
        <taxon>Betaproteobacteria</taxon>
        <taxon>Burkholderiales</taxon>
        <taxon>Burkholderiaceae</taxon>
        <taxon>Caballeronia</taxon>
    </lineage>
</organism>
<feature type="region of interest" description="Disordered" evidence="1">
    <location>
        <begin position="82"/>
        <end position="104"/>
    </location>
</feature>
<accession>A0A157ZUP6</accession>
<proteinExistence type="predicted"/>
<reference evidence="2" key="1">
    <citation type="submission" date="2016-01" db="EMBL/GenBank/DDBJ databases">
        <authorList>
            <person name="Peeters C."/>
        </authorList>
    </citation>
    <scope>NUCLEOTIDE SEQUENCE</scope>
    <source>
        <strain evidence="2">LMG 29322</strain>
    </source>
</reference>
<evidence type="ECO:0000313" key="3">
    <source>
        <dbReference type="Proteomes" id="UP000054851"/>
    </source>
</evidence>
<protein>
    <submittedName>
        <fullName evidence="2">Uncharacterized protein</fullName>
    </submittedName>
</protein>
<keyword evidence="3" id="KW-1185">Reference proteome</keyword>
<evidence type="ECO:0000313" key="2">
    <source>
        <dbReference type="EMBL" id="SAK49252.1"/>
    </source>
</evidence>
<dbReference type="EMBL" id="FCOA02000003">
    <property type="protein sequence ID" value="SAK49252.1"/>
    <property type="molecule type" value="Genomic_DNA"/>
</dbReference>
<feature type="region of interest" description="Disordered" evidence="1">
    <location>
        <begin position="126"/>
        <end position="175"/>
    </location>
</feature>
<dbReference type="Proteomes" id="UP000054851">
    <property type="component" value="Unassembled WGS sequence"/>
</dbReference>
<comment type="caution">
    <text evidence="2">The sequence shown here is derived from an EMBL/GenBank/DDBJ whole genome shotgun (WGS) entry which is preliminary data.</text>
</comment>
<name>A0A157ZUP6_9BURK</name>